<organism evidence="3 4">
    <name type="scientific">Fodinicola feengrottensis</name>
    <dbReference type="NCBI Taxonomy" id="435914"/>
    <lineage>
        <taxon>Bacteria</taxon>
        <taxon>Bacillati</taxon>
        <taxon>Actinomycetota</taxon>
        <taxon>Actinomycetes</taxon>
        <taxon>Mycobacteriales</taxon>
        <taxon>Fodinicola</taxon>
    </lineage>
</organism>
<comment type="similarity">
    <text evidence="1">Belongs to the short-chain dehydrogenases/reductases (SDR) family.</text>
</comment>
<dbReference type="PRINTS" id="PR00080">
    <property type="entry name" value="SDRFAMILY"/>
</dbReference>
<dbReference type="PROSITE" id="PS00061">
    <property type="entry name" value="ADH_SHORT"/>
    <property type="match status" value="1"/>
</dbReference>
<dbReference type="RefSeq" id="WP_344312125.1">
    <property type="nucleotide sequence ID" value="NZ_BAAANY010000016.1"/>
</dbReference>
<dbReference type="SMART" id="SM00822">
    <property type="entry name" value="PKS_KR"/>
    <property type="match status" value="1"/>
</dbReference>
<dbReference type="SUPFAM" id="SSF51735">
    <property type="entry name" value="NAD(P)-binding Rossmann-fold domains"/>
    <property type="match status" value="1"/>
</dbReference>
<dbReference type="InterPro" id="IPR036291">
    <property type="entry name" value="NAD(P)-bd_dom_sf"/>
</dbReference>
<sequence length="258" mass="27057">MSIANDDSPVVLVTGGGSGIGRATALLLAREGWRVVVTGRQEDTLWEVADQNPNIRSITSDLAFADRATVSVDFAISAYGRLDALVNNAGMHVRMPTEETDFEAITEMLAINLIGPARLVTASIPHLAKTGGSIVNVSSALGQLPSLASGFYGASKAALDYLTRSWASELADRGIRVNAVAPGPTDSGLLERLAPAGQLADIKKREAALLPLGRLGDPAEVADWIHRLIDPAASWVTGQVFTIDGGMTVTSARKDSPS</sequence>
<dbReference type="Proteomes" id="UP001500618">
    <property type="component" value="Unassembled WGS sequence"/>
</dbReference>
<reference evidence="3 4" key="1">
    <citation type="journal article" date="2019" name="Int. J. Syst. Evol. Microbiol.">
        <title>The Global Catalogue of Microorganisms (GCM) 10K type strain sequencing project: providing services to taxonomists for standard genome sequencing and annotation.</title>
        <authorList>
            <consortium name="The Broad Institute Genomics Platform"/>
            <consortium name="The Broad Institute Genome Sequencing Center for Infectious Disease"/>
            <person name="Wu L."/>
            <person name="Ma J."/>
        </authorList>
    </citation>
    <scope>NUCLEOTIDE SEQUENCE [LARGE SCALE GENOMIC DNA]</scope>
    <source>
        <strain evidence="3 4">JCM 14718</strain>
    </source>
</reference>
<evidence type="ECO:0000256" key="1">
    <source>
        <dbReference type="ARBA" id="ARBA00006484"/>
    </source>
</evidence>
<accession>A0ABN2HK28</accession>
<dbReference type="InterPro" id="IPR002347">
    <property type="entry name" value="SDR_fam"/>
</dbReference>
<name>A0ABN2HK28_9ACTN</name>
<dbReference type="InterPro" id="IPR020904">
    <property type="entry name" value="Sc_DH/Rdtase_CS"/>
</dbReference>
<dbReference type="Pfam" id="PF13561">
    <property type="entry name" value="adh_short_C2"/>
    <property type="match status" value="1"/>
</dbReference>
<dbReference type="EMBL" id="BAAANY010000016">
    <property type="protein sequence ID" value="GAA1689112.1"/>
    <property type="molecule type" value="Genomic_DNA"/>
</dbReference>
<dbReference type="CDD" id="cd05233">
    <property type="entry name" value="SDR_c"/>
    <property type="match status" value="1"/>
</dbReference>
<evidence type="ECO:0000259" key="2">
    <source>
        <dbReference type="SMART" id="SM00822"/>
    </source>
</evidence>
<proteinExistence type="inferred from homology"/>
<dbReference type="Gene3D" id="3.40.50.720">
    <property type="entry name" value="NAD(P)-binding Rossmann-like Domain"/>
    <property type="match status" value="1"/>
</dbReference>
<keyword evidence="4" id="KW-1185">Reference proteome</keyword>
<dbReference type="PRINTS" id="PR00081">
    <property type="entry name" value="GDHRDH"/>
</dbReference>
<dbReference type="PANTHER" id="PTHR43975:SF2">
    <property type="entry name" value="EG:BACR7A4.14 PROTEIN-RELATED"/>
    <property type="match status" value="1"/>
</dbReference>
<evidence type="ECO:0000313" key="3">
    <source>
        <dbReference type="EMBL" id="GAA1689112.1"/>
    </source>
</evidence>
<evidence type="ECO:0000313" key="4">
    <source>
        <dbReference type="Proteomes" id="UP001500618"/>
    </source>
</evidence>
<dbReference type="InterPro" id="IPR057326">
    <property type="entry name" value="KR_dom"/>
</dbReference>
<feature type="domain" description="Ketoreductase" evidence="2">
    <location>
        <begin position="9"/>
        <end position="183"/>
    </location>
</feature>
<protein>
    <submittedName>
        <fullName evidence="3">SDR family oxidoreductase</fullName>
    </submittedName>
</protein>
<gene>
    <name evidence="3" type="ORF">GCM10009765_43160</name>
</gene>
<comment type="caution">
    <text evidence="3">The sequence shown here is derived from an EMBL/GenBank/DDBJ whole genome shotgun (WGS) entry which is preliminary data.</text>
</comment>
<dbReference type="PANTHER" id="PTHR43975">
    <property type="entry name" value="ZGC:101858"/>
    <property type="match status" value="1"/>
</dbReference>